<evidence type="ECO:0000313" key="2">
    <source>
        <dbReference type="EMBL" id="EIJ87164.1"/>
    </source>
</evidence>
<reference evidence="2" key="1">
    <citation type="submission" date="2011-01" db="EMBL/GenBank/DDBJ databases">
        <title>The Genome Sequence of Nematocida parisii strain ERTm3.</title>
        <authorList>
            <consortium name="The Broad Institute Genome Sequencing Platform"/>
            <consortium name="The Broad Institute Genome Sequencing Center for Infectious Disease"/>
            <person name="Cuomo C."/>
            <person name="Troemel E."/>
            <person name="Young S.K."/>
            <person name="Zeng Q."/>
            <person name="Gargeya S."/>
            <person name="Fitzgerald M."/>
            <person name="Haas B."/>
            <person name="Abouelleil A."/>
            <person name="Alvarado L."/>
            <person name="Arachchi H.M."/>
            <person name="Berlin A."/>
            <person name="Chapman S.B."/>
            <person name="Gearin G."/>
            <person name="Goldberg J."/>
            <person name="Griggs A."/>
            <person name="Gujja S."/>
            <person name="Hansen M."/>
            <person name="Heiman D."/>
            <person name="Howarth C."/>
            <person name="Larimer J."/>
            <person name="Lui A."/>
            <person name="MacDonald P.J.P."/>
            <person name="McCowen C."/>
            <person name="Montmayeur A."/>
            <person name="Murphy C."/>
            <person name="Neiman D."/>
            <person name="Pearson M."/>
            <person name="Priest M."/>
            <person name="Roberts A."/>
            <person name="Saif S."/>
            <person name="Shea T."/>
            <person name="Sisk P."/>
            <person name="Stolte C."/>
            <person name="Sykes S."/>
            <person name="Wortman J."/>
            <person name="Nusbaum C."/>
            <person name="Birren B."/>
        </authorList>
    </citation>
    <scope>NUCLEOTIDE SEQUENCE</scope>
    <source>
        <strain evidence="2">ERTm3</strain>
    </source>
</reference>
<keyword evidence="1" id="KW-0472">Membrane</keyword>
<accession>I3ED67</accession>
<organism evidence="2 3">
    <name type="scientific">Nematocida parisii (strain ERTm3)</name>
    <name type="common">Nematode killer fungus</name>
    <dbReference type="NCBI Taxonomy" id="935791"/>
    <lineage>
        <taxon>Eukaryota</taxon>
        <taxon>Fungi</taxon>
        <taxon>Fungi incertae sedis</taxon>
        <taxon>Microsporidia</taxon>
        <taxon>Nematocida</taxon>
    </lineage>
</organism>
<dbReference type="HOGENOM" id="CLU_327072_0_0_1"/>
<gene>
    <name evidence="2" type="ORF">NEQG_02655</name>
</gene>
<keyword evidence="1" id="KW-0812">Transmembrane</keyword>
<feature type="transmembrane region" description="Helical" evidence="1">
    <location>
        <begin position="579"/>
        <end position="597"/>
    </location>
</feature>
<dbReference type="EMBL" id="GL870886">
    <property type="protein sequence ID" value="EIJ87164.1"/>
    <property type="molecule type" value="Genomic_DNA"/>
</dbReference>
<keyword evidence="1" id="KW-1133">Transmembrane helix</keyword>
<protein>
    <submittedName>
        <fullName evidence="2">Uncharacterized protein</fullName>
    </submittedName>
</protein>
<dbReference type="Proteomes" id="UP000002872">
    <property type="component" value="Unassembled WGS sequence"/>
</dbReference>
<sequence>MHSSQIILFLDRNMWLKKRKIGTRAYEIPQDRCTKWCARKIKPISSRALYFMYLTILLEQLYAIMHRVEELTPLKYYTINNPALGEVHIHVGGPLNPARTHIYERMGILLYKMYLSAEVKREHNEIFNNPGWAGDTIMKQLKCKHYAVIPNPLYTSKQLEYMQEYYSILFLMFHGGEEYRSEFKNKTNIFCRFLSSINTAQNKADHTLLASLLLLAEGLDIPLKFLKNNQHMHLALQKNQSNDFHFNFCRKEVGTSIAEVIEADASIIEENAVYFKTDEAHEMCAYNIVNFFIKHSSNSVIEELGYVEPKTYEEYKTRNFINSPGFLIQKYVHYYLNSIEEIKEFIKTVHDLLCEYLPGKETQEMTSTENTAKIIFDRCFISSYNKNSTWEGIPLEELSEYIWNKIQKLGPINIIYESLINRSLRDHEYEETERIKNSFAVLFNRTFIQYILSDCLFILADKIKMSDATVNASNNIQVEDFIKITEQKNLEFDAFWENLEVKCNYETIVAALFAKAIYNNLDKNHKTVQLAANTIGIYMNICSTNTNLFIFAIIASIYEQSRESNPKIFLENSIYPMCHYLNVYIMNYVSFILIYLIHKNAPHAIIRFIKSYMVVKRKFNLFTVTNLILWHLSQTEAKNLLLCLTWNFTTTEYIHYAFMSVQKIEDKKSRENIVNDMNEFILLLHNIAAQNGLDFKNISNESYMITIQSSIKEISTPNTDQNTFSFLLNAIQSIDISQRSISDPIQTKGDQNIKTMHSIYNRNTNEGEKLKSMEEIENKANDTIYILNNIEEFYCKYQMMGALIACGPYINKNETIKAQYNEIRNQFMRIHNKSWDIEDVISTIFIDNEKKICDFF</sequence>
<dbReference type="InParanoid" id="I3ED67"/>
<evidence type="ECO:0000256" key="1">
    <source>
        <dbReference type="SAM" id="Phobius"/>
    </source>
</evidence>
<dbReference type="OrthoDB" id="10354430at2759"/>
<keyword evidence="3" id="KW-1185">Reference proteome</keyword>
<evidence type="ECO:0000313" key="3">
    <source>
        <dbReference type="Proteomes" id="UP000002872"/>
    </source>
</evidence>
<dbReference type="AlphaFoldDB" id="I3ED67"/>
<proteinExistence type="predicted"/>
<feature type="transmembrane region" description="Helical" evidence="1">
    <location>
        <begin position="537"/>
        <end position="558"/>
    </location>
</feature>
<dbReference type="VEuPathDB" id="MicrosporidiaDB:NEQG_02655"/>
<name>I3ED67_NEMP3</name>